<evidence type="ECO:0000256" key="4">
    <source>
        <dbReference type="ARBA" id="ARBA00022989"/>
    </source>
</evidence>
<organism evidence="7 8">
    <name type="scientific">Actinotalea fermentans</name>
    <dbReference type="NCBI Taxonomy" id="43671"/>
    <lineage>
        <taxon>Bacteria</taxon>
        <taxon>Bacillati</taxon>
        <taxon>Actinomycetota</taxon>
        <taxon>Actinomycetes</taxon>
        <taxon>Micrococcales</taxon>
        <taxon>Cellulomonadaceae</taxon>
        <taxon>Actinotalea</taxon>
    </lineage>
</organism>
<feature type="transmembrane region" description="Helical" evidence="6">
    <location>
        <begin position="43"/>
        <end position="62"/>
    </location>
</feature>
<dbReference type="AlphaFoldDB" id="A0A511Z1V9"/>
<dbReference type="RefSeq" id="WP_052113710.1">
    <property type="nucleotide sequence ID" value="NZ_BJYK01000012.1"/>
</dbReference>
<protein>
    <recommendedName>
        <fullName evidence="9">Hydrogenase-4 component E</fullName>
    </recommendedName>
</protein>
<comment type="subcellular location">
    <subcellularLocation>
        <location evidence="1">Cell membrane</location>
        <topology evidence="1">Multi-pass membrane protein</topology>
    </subcellularLocation>
</comment>
<keyword evidence="3 6" id="KW-0812">Transmembrane</keyword>
<evidence type="ECO:0000256" key="6">
    <source>
        <dbReference type="SAM" id="Phobius"/>
    </source>
</evidence>
<gene>
    <name evidence="7" type="ORF">AFE02nite_31710</name>
</gene>
<evidence type="ECO:0000256" key="3">
    <source>
        <dbReference type="ARBA" id="ARBA00022692"/>
    </source>
</evidence>
<feature type="transmembrane region" description="Helical" evidence="6">
    <location>
        <begin position="168"/>
        <end position="186"/>
    </location>
</feature>
<comment type="caution">
    <text evidence="7">The sequence shown here is derived from an EMBL/GenBank/DDBJ whole genome shotgun (WGS) entry which is preliminary data.</text>
</comment>
<evidence type="ECO:0000313" key="7">
    <source>
        <dbReference type="EMBL" id="GEN81437.1"/>
    </source>
</evidence>
<keyword evidence="8" id="KW-1185">Reference proteome</keyword>
<feature type="transmembrane region" description="Helical" evidence="6">
    <location>
        <begin position="137"/>
        <end position="156"/>
    </location>
</feature>
<keyword evidence="5 6" id="KW-0472">Membrane</keyword>
<feature type="transmembrane region" description="Helical" evidence="6">
    <location>
        <begin position="68"/>
        <end position="93"/>
    </location>
</feature>
<dbReference type="OrthoDB" id="4833173at2"/>
<name>A0A511Z1V9_9CELL</name>
<evidence type="ECO:0000256" key="2">
    <source>
        <dbReference type="ARBA" id="ARBA00022475"/>
    </source>
</evidence>
<evidence type="ECO:0000313" key="8">
    <source>
        <dbReference type="Proteomes" id="UP000321484"/>
    </source>
</evidence>
<dbReference type="EMBL" id="BJYK01000012">
    <property type="protein sequence ID" value="GEN81437.1"/>
    <property type="molecule type" value="Genomic_DNA"/>
</dbReference>
<proteinExistence type="predicted"/>
<reference evidence="7 8" key="1">
    <citation type="submission" date="2019-07" db="EMBL/GenBank/DDBJ databases">
        <title>Whole genome shotgun sequence of Actinotalea fermentans NBRC 105374.</title>
        <authorList>
            <person name="Hosoyama A."/>
            <person name="Uohara A."/>
            <person name="Ohji S."/>
            <person name="Ichikawa N."/>
        </authorList>
    </citation>
    <scope>NUCLEOTIDE SEQUENCE [LARGE SCALE GENOMIC DNA]</scope>
    <source>
        <strain evidence="7 8">NBRC 105374</strain>
    </source>
</reference>
<dbReference type="PANTHER" id="PTHR38601">
    <property type="entry name" value="HYDROGENASE-4 COMPONENT E"/>
    <property type="match status" value="1"/>
</dbReference>
<accession>A0A511Z1V9</accession>
<dbReference type="PANTHER" id="PTHR38601:SF1">
    <property type="entry name" value="HYDROGENASE-4 COMPONENT E"/>
    <property type="match status" value="1"/>
</dbReference>
<feature type="transmembrane region" description="Helical" evidence="6">
    <location>
        <begin position="192"/>
        <end position="210"/>
    </location>
</feature>
<dbReference type="InterPro" id="IPR038730">
    <property type="entry name" value="HyfE-like"/>
</dbReference>
<evidence type="ECO:0008006" key="9">
    <source>
        <dbReference type="Google" id="ProtNLM"/>
    </source>
</evidence>
<keyword evidence="4 6" id="KW-1133">Transmembrane helix</keyword>
<dbReference type="GO" id="GO:0005886">
    <property type="term" value="C:plasma membrane"/>
    <property type="evidence" value="ECO:0007669"/>
    <property type="project" value="UniProtKB-SubCell"/>
</dbReference>
<feature type="transmembrane region" description="Helical" evidence="6">
    <location>
        <begin position="105"/>
        <end position="125"/>
    </location>
</feature>
<feature type="transmembrane region" description="Helical" evidence="6">
    <location>
        <begin position="15"/>
        <end position="36"/>
    </location>
</feature>
<evidence type="ECO:0000256" key="5">
    <source>
        <dbReference type="ARBA" id="ARBA00023136"/>
    </source>
</evidence>
<dbReference type="Proteomes" id="UP000321484">
    <property type="component" value="Unassembled WGS sequence"/>
</dbReference>
<keyword evidence="2" id="KW-1003">Cell membrane</keyword>
<sequence>MTTIAATAAGPTGVASVQLLDLLCGGVLLTAVLILWRRELAAIVRLLALQGVFIAGLAALVAGAEGGVAGYLVALGVLALKTFVIPAVLRRVLADSGEARETEPLVNVAASLLAAALLTLLAYVVSQPLVALAPSAATRALPVGVAVVLLGFFVLVTRRRALSQVVGFLLLDNGITTTAFLAASGVPLVVELGVSLDVLLVVLVLQILAARMRTTFGGTDLDELNELRD</sequence>
<evidence type="ECO:0000256" key="1">
    <source>
        <dbReference type="ARBA" id="ARBA00004651"/>
    </source>
</evidence>